<evidence type="ECO:0000313" key="2">
    <source>
        <dbReference type="EMBL" id="KGD68660.1"/>
    </source>
</evidence>
<comment type="caution">
    <text evidence="2">The sequence shown here is derived from an EMBL/GenBank/DDBJ whole genome shotgun (WGS) entry which is preliminary data.</text>
</comment>
<protein>
    <submittedName>
        <fullName evidence="2">Uncharacterized protein</fullName>
    </submittedName>
</protein>
<sequence>MTKRDLFRVLIKIFGLYSGILTLFTVIPNNISNLVYQLDTIIILIILSTILIPTGLFLLLIFKTDTIINFLKLDKGFDDEQIQIENLKNESILKLSIIIIGSFLILDYIPGLLFDIVNAFKYKGSAAPIEGTSVDYFGITIGIINIVLGYLLLTNYKSLATFFSKNE</sequence>
<keyword evidence="3" id="KW-1185">Reference proteome</keyword>
<reference evidence="2 3" key="1">
    <citation type="submission" date="2014-09" db="EMBL/GenBank/DDBJ databases">
        <title>Whole Genome Shotgun of Flavobacterium aquatile LMG 4008.</title>
        <authorList>
            <person name="Gale A.N."/>
            <person name="Pipes S.E."/>
            <person name="Newman J.D."/>
        </authorList>
    </citation>
    <scope>NUCLEOTIDE SEQUENCE [LARGE SCALE GENOMIC DNA]</scope>
    <source>
        <strain evidence="2 3">LMG 4008</strain>
    </source>
</reference>
<keyword evidence="1" id="KW-0812">Transmembrane</keyword>
<dbReference type="eggNOG" id="ENOG50338QN">
    <property type="taxonomic scope" value="Bacteria"/>
</dbReference>
<accession>A0A095V1E9</accession>
<dbReference type="Proteomes" id="UP000029554">
    <property type="component" value="Unassembled WGS sequence"/>
</dbReference>
<proteinExistence type="predicted"/>
<keyword evidence="1" id="KW-0472">Membrane</keyword>
<name>A0A095V1E9_9FLAO</name>
<dbReference type="RefSeq" id="WP_035124321.1">
    <property type="nucleotide sequence ID" value="NZ_JRHH01000002.1"/>
</dbReference>
<organism evidence="2 3">
    <name type="scientific">Flavobacterium aquatile LMG 4008 = ATCC 11947</name>
    <dbReference type="NCBI Taxonomy" id="1453498"/>
    <lineage>
        <taxon>Bacteria</taxon>
        <taxon>Pseudomonadati</taxon>
        <taxon>Bacteroidota</taxon>
        <taxon>Flavobacteriia</taxon>
        <taxon>Flavobacteriales</taxon>
        <taxon>Flavobacteriaceae</taxon>
        <taxon>Flavobacterium</taxon>
    </lineage>
</organism>
<keyword evidence="1" id="KW-1133">Transmembrane helix</keyword>
<evidence type="ECO:0000313" key="3">
    <source>
        <dbReference type="Proteomes" id="UP000029554"/>
    </source>
</evidence>
<dbReference type="AlphaFoldDB" id="A0A095V1E9"/>
<feature type="transmembrane region" description="Helical" evidence="1">
    <location>
        <begin position="40"/>
        <end position="62"/>
    </location>
</feature>
<dbReference type="STRING" id="1453498.LG45_03160"/>
<evidence type="ECO:0000256" key="1">
    <source>
        <dbReference type="SAM" id="Phobius"/>
    </source>
</evidence>
<feature type="transmembrane region" description="Helical" evidence="1">
    <location>
        <begin position="9"/>
        <end position="28"/>
    </location>
</feature>
<feature type="transmembrane region" description="Helical" evidence="1">
    <location>
        <begin position="92"/>
        <end position="114"/>
    </location>
</feature>
<dbReference type="EMBL" id="JRHH01000002">
    <property type="protein sequence ID" value="KGD68660.1"/>
    <property type="molecule type" value="Genomic_DNA"/>
</dbReference>
<gene>
    <name evidence="2" type="ORF">LG45_03160</name>
</gene>
<feature type="transmembrane region" description="Helical" evidence="1">
    <location>
        <begin position="134"/>
        <end position="153"/>
    </location>
</feature>
<dbReference type="OrthoDB" id="1453725at2"/>